<evidence type="ECO:0000256" key="2">
    <source>
        <dbReference type="PROSITE-ProRule" id="PRU00192"/>
    </source>
</evidence>
<keyword evidence="1 2" id="KW-0728">SH3 domain</keyword>
<dbReference type="CDD" id="cd17043">
    <property type="entry name" value="RA"/>
    <property type="match status" value="1"/>
</dbReference>
<dbReference type="GO" id="GO:0007165">
    <property type="term" value="P:signal transduction"/>
    <property type="evidence" value="ECO:0007669"/>
    <property type="project" value="InterPro"/>
</dbReference>
<gene>
    <name evidence="6" type="primary">BUD14</name>
    <name evidence="6" type="ORF">MNAN1_002522</name>
</gene>
<proteinExistence type="predicted"/>
<feature type="compositionally biased region" description="Polar residues" evidence="3">
    <location>
        <begin position="789"/>
        <end position="807"/>
    </location>
</feature>
<dbReference type="GO" id="GO:0051286">
    <property type="term" value="C:cell tip"/>
    <property type="evidence" value="ECO:0007669"/>
    <property type="project" value="TreeGrafter"/>
</dbReference>
<feature type="region of interest" description="Disordered" evidence="3">
    <location>
        <begin position="245"/>
        <end position="266"/>
    </location>
</feature>
<dbReference type="GO" id="GO:0015630">
    <property type="term" value="C:microtubule cytoskeleton"/>
    <property type="evidence" value="ECO:0007669"/>
    <property type="project" value="TreeGrafter"/>
</dbReference>
<dbReference type="AlphaFoldDB" id="A0AAF0EKA9"/>
<dbReference type="FunFam" id="2.30.30.40:FF:000035">
    <property type="entry name" value="SH3 domain containing protein"/>
    <property type="match status" value="1"/>
</dbReference>
<keyword evidence="7" id="KW-1185">Reference proteome</keyword>
<reference evidence="6" key="1">
    <citation type="submission" date="2023-03" db="EMBL/GenBank/DDBJ databases">
        <title>Mating type loci evolution in Malassezia.</title>
        <authorList>
            <person name="Coelho M.A."/>
        </authorList>
    </citation>
    <scope>NUCLEOTIDE SEQUENCE</scope>
    <source>
        <strain evidence="6">CBS 9557</strain>
    </source>
</reference>
<dbReference type="PROSITE" id="PS50002">
    <property type="entry name" value="SH3"/>
    <property type="match status" value="1"/>
</dbReference>
<dbReference type="Pfam" id="PF00788">
    <property type="entry name" value="RA"/>
    <property type="match status" value="1"/>
</dbReference>
<protein>
    <submittedName>
        <fullName evidence="6">Protein phosphatase regulator</fullName>
    </submittedName>
</protein>
<dbReference type="InterPro" id="IPR000159">
    <property type="entry name" value="RA_dom"/>
</dbReference>
<feature type="region of interest" description="Disordered" evidence="3">
    <location>
        <begin position="1"/>
        <end position="60"/>
    </location>
</feature>
<name>A0AAF0EKA9_9BASI</name>
<dbReference type="Pfam" id="PF00018">
    <property type="entry name" value="SH3_1"/>
    <property type="match status" value="1"/>
</dbReference>
<feature type="domain" description="SH3" evidence="4">
    <location>
        <begin position="82"/>
        <end position="143"/>
    </location>
</feature>
<feature type="compositionally biased region" description="Low complexity" evidence="3">
    <location>
        <begin position="256"/>
        <end position="266"/>
    </location>
</feature>
<dbReference type="SMART" id="SM00314">
    <property type="entry name" value="RA"/>
    <property type="match status" value="1"/>
</dbReference>
<organism evidence="6 7">
    <name type="scientific">Malassezia nana</name>
    <dbReference type="NCBI Taxonomy" id="180528"/>
    <lineage>
        <taxon>Eukaryota</taxon>
        <taxon>Fungi</taxon>
        <taxon>Dikarya</taxon>
        <taxon>Basidiomycota</taxon>
        <taxon>Ustilaginomycotina</taxon>
        <taxon>Malasseziomycetes</taxon>
        <taxon>Malasseziales</taxon>
        <taxon>Malasseziaceae</taxon>
        <taxon>Malassezia</taxon>
    </lineage>
</organism>
<evidence type="ECO:0000313" key="7">
    <source>
        <dbReference type="Proteomes" id="UP001213623"/>
    </source>
</evidence>
<dbReference type="PANTHER" id="PTHR47775:SF1">
    <property type="entry name" value="BUD SITE SELECTION PROTEIN 14"/>
    <property type="match status" value="1"/>
</dbReference>
<sequence>MADTTRDVSDPPYKAAHSTYAEQEDTSIQPDLEYNGGDSFDYASEGDVPEDAMYDEDEDEDDYDLEYEEELSSSPSIPEENINFDLVYALHTFLATVDGQATVQKGDHLVLLDDSNSYWWLVRVMSSQEVGYIPAENIETPYERLARLNKHRNVEITTATEDDNDEPASDGILVKSRASGDVNEQSGKVSALSRRELGTVQMRAQRTPPKKLGVLFGQSQYLEHSGNENTEDEYEYDTLEFDESVDTHEPELDTEAPGSAAAELAPAAEVGSSATARDASLLGLEGLFGGTDESDSQVRPASMLGVPGSEKMFHVVRVFAGDGINSDATFKTVLLTHTTTAQELVKQAMQRFSLQDNDEDFQIVLHHIDGDEKSLGPQECPLALLDELTTLAADDPPTGLPFKHDSVSSLLSLIDTSQSRLMFDYSDDRLGKLFLTRRGPVFDRTESEEAADALPVAESQWRFTIQMALYHTDLPPGTYFDPDSGEPMRGSMPYSMNERSRVQKRLLRFTKNATVAEVIEAGLSAFHIMDAVVDGGDDVDARMWHVRPRAKYTLTARSIEGEQPLHPTSKVLAAFDTLPQLTPVEPDSKRKSLDSAIAPGSPGDLMHTDPLFILRLVLPEPTMSESVAAEAPLDTPRAWQPPLIESAATSSKLIVHPNSHHGVDVLLEDGQRLRSARVLDSPLVRYSFVTSSNHVKDVSDSLAPVLENLTRMHGQTPSSQSDLLQMWASHVSLLPDASVQADMDSIQRFVAQQTDSTPREPVPENPSPVRRSGTSPKAPARERVGGLNLPSQSLQRTSSVRSVSASETAEPRLATNLPQRIGDRVLSDSTVTTGTDRRGQERYNFHALYGIVDALVLETPSSGLDTASVASDAALMESPQGSLVRASAIMAKLLEDSPAEKLLRDSNGLFALPWPTSDVTSASAGDVRQNYAPLMAQISALEAALDEQLLRVLAYQVPSRS</sequence>
<dbReference type="EMBL" id="CP119895">
    <property type="protein sequence ID" value="WFD27525.1"/>
    <property type="molecule type" value="Genomic_DNA"/>
</dbReference>
<dbReference type="GO" id="GO:0008104">
    <property type="term" value="P:intracellular protein localization"/>
    <property type="evidence" value="ECO:0007669"/>
    <property type="project" value="TreeGrafter"/>
</dbReference>
<dbReference type="PROSITE" id="PS50200">
    <property type="entry name" value="RA"/>
    <property type="match status" value="1"/>
</dbReference>
<dbReference type="InterPro" id="IPR029071">
    <property type="entry name" value="Ubiquitin-like_domsf"/>
</dbReference>
<evidence type="ECO:0000259" key="5">
    <source>
        <dbReference type="PROSITE" id="PS50200"/>
    </source>
</evidence>
<dbReference type="GO" id="GO:0030950">
    <property type="term" value="P:establishment or maintenance of actin cytoskeleton polarity"/>
    <property type="evidence" value="ECO:0007669"/>
    <property type="project" value="TreeGrafter"/>
</dbReference>
<dbReference type="SMART" id="SM00326">
    <property type="entry name" value="SH3"/>
    <property type="match status" value="1"/>
</dbReference>
<evidence type="ECO:0000256" key="3">
    <source>
        <dbReference type="SAM" id="MobiDB-lite"/>
    </source>
</evidence>
<dbReference type="PANTHER" id="PTHR47775">
    <property type="entry name" value="BUD SITE SELECTION PROTEIN 14"/>
    <property type="match status" value="1"/>
</dbReference>
<accession>A0AAF0EKA9</accession>
<dbReference type="InterPro" id="IPR053039">
    <property type="entry name" value="Polarity_Bud-Selection_Reg"/>
</dbReference>
<dbReference type="SUPFAM" id="SSF50044">
    <property type="entry name" value="SH3-domain"/>
    <property type="match status" value="1"/>
</dbReference>
<dbReference type="Gene3D" id="2.30.30.40">
    <property type="entry name" value="SH3 Domains"/>
    <property type="match status" value="1"/>
</dbReference>
<evidence type="ECO:0000313" key="6">
    <source>
        <dbReference type="EMBL" id="WFD27525.1"/>
    </source>
</evidence>
<evidence type="ECO:0000256" key="1">
    <source>
        <dbReference type="ARBA" id="ARBA00022443"/>
    </source>
</evidence>
<dbReference type="SUPFAM" id="SSF54236">
    <property type="entry name" value="Ubiquitin-like"/>
    <property type="match status" value="1"/>
</dbReference>
<feature type="compositionally biased region" description="Acidic residues" evidence="3">
    <location>
        <begin position="47"/>
        <end position="60"/>
    </location>
</feature>
<dbReference type="Gene3D" id="3.10.20.90">
    <property type="entry name" value="Phosphatidylinositol 3-kinase Catalytic Subunit, Chain A, domain 1"/>
    <property type="match status" value="1"/>
</dbReference>
<feature type="region of interest" description="Disordered" evidence="3">
    <location>
        <begin position="751"/>
        <end position="815"/>
    </location>
</feature>
<dbReference type="InterPro" id="IPR036028">
    <property type="entry name" value="SH3-like_dom_sf"/>
</dbReference>
<evidence type="ECO:0000259" key="4">
    <source>
        <dbReference type="PROSITE" id="PS50002"/>
    </source>
</evidence>
<dbReference type="Proteomes" id="UP001213623">
    <property type="component" value="Chromosome 4"/>
</dbReference>
<dbReference type="InterPro" id="IPR001452">
    <property type="entry name" value="SH3_domain"/>
</dbReference>
<feature type="domain" description="Ras-associating" evidence="5">
    <location>
        <begin position="313"/>
        <end position="428"/>
    </location>
</feature>